<dbReference type="VEuPathDB" id="FungiDB:MYCFIDRAFT_211142"/>
<feature type="non-terminal residue" evidence="2">
    <location>
        <position position="163"/>
    </location>
</feature>
<proteinExistence type="predicted"/>
<evidence type="ECO:0000313" key="3">
    <source>
        <dbReference type="Proteomes" id="UP000016932"/>
    </source>
</evidence>
<dbReference type="KEGG" id="pfj:MYCFIDRAFT_211142"/>
<dbReference type="Proteomes" id="UP000016932">
    <property type="component" value="Unassembled WGS sequence"/>
</dbReference>
<evidence type="ECO:0000256" key="1">
    <source>
        <dbReference type="SAM" id="MobiDB-lite"/>
    </source>
</evidence>
<dbReference type="GeneID" id="19337317"/>
<dbReference type="EMBL" id="KB446558">
    <property type="protein sequence ID" value="EME82747.1"/>
    <property type="molecule type" value="Genomic_DNA"/>
</dbReference>
<accession>M3B010</accession>
<evidence type="ECO:0000313" key="2">
    <source>
        <dbReference type="EMBL" id="EME82747.1"/>
    </source>
</evidence>
<dbReference type="RefSeq" id="XP_007926181.1">
    <property type="nucleotide sequence ID" value="XM_007927990.1"/>
</dbReference>
<reference evidence="2 3" key="1">
    <citation type="journal article" date="2012" name="PLoS Pathog.">
        <title>Diverse lifestyles and strategies of plant pathogenesis encoded in the genomes of eighteen Dothideomycetes fungi.</title>
        <authorList>
            <person name="Ohm R.A."/>
            <person name="Feau N."/>
            <person name="Henrissat B."/>
            <person name="Schoch C.L."/>
            <person name="Horwitz B.A."/>
            <person name="Barry K.W."/>
            <person name="Condon B.J."/>
            <person name="Copeland A.C."/>
            <person name="Dhillon B."/>
            <person name="Glaser F."/>
            <person name="Hesse C.N."/>
            <person name="Kosti I."/>
            <person name="LaButti K."/>
            <person name="Lindquist E.A."/>
            <person name="Lucas S."/>
            <person name="Salamov A.A."/>
            <person name="Bradshaw R.E."/>
            <person name="Ciuffetti L."/>
            <person name="Hamelin R.C."/>
            <person name="Kema G.H.J."/>
            <person name="Lawrence C."/>
            <person name="Scott J.A."/>
            <person name="Spatafora J.W."/>
            <person name="Turgeon B.G."/>
            <person name="de Wit P.J.G.M."/>
            <person name="Zhong S."/>
            <person name="Goodwin S.B."/>
            <person name="Grigoriev I.V."/>
        </authorList>
    </citation>
    <scope>NUCLEOTIDE SEQUENCE [LARGE SCALE GENOMIC DNA]</scope>
    <source>
        <strain evidence="2 3">CIRAD86</strain>
    </source>
</reference>
<feature type="compositionally biased region" description="Polar residues" evidence="1">
    <location>
        <begin position="141"/>
        <end position="153"/>
    </location>
</feature>
<feature type="region of interest" description="Disordered" evidence="1">
    <location>
        <begin position="141"/>
        <end position="163"/>
    </location>
</feature>
<protein>
    <submittedName>
        <fullName evidence="2">Uncharacterized protein</fullName>
    </submittedName>
</protein>
<dbReference type="HOGENOM" id="CLU_1631075_0_0_1"/>
<organism evidence="2 3">
    <name type="scientific">Pseudocercospora fijiensis (strain CIRAD86)</name>
    <name type="common">Black leaf streak disease fungus</name>
    <name type="synonym">Mycosphaerella fijiensis</name>
    <dbReference type="NCBI Taxonomy" id="383855"/>
    <lineage>
        <taxon>Eukaryota</taxon>
        <taxon>Fungi</taxon>
        <taxon>Dikarya</taxon>
        <taxon>Ascomycota</taxon>
        <taxon>Pezizomycotina</taxon>
        <taxon>Dothideomycetes</taxon>
        <taxon>Dothideomycetidae</taxon>
        <taxon>Mycosphaerellales</taxon>
        <taxon>Mycosphaerellaceae</taxon>
        <taxon>Pseudocercospora</taxon>
    </lineage>
</organism>
<dbReference type="AlphaFoldDB" id="M3B010"/>
<name>M3B010_PSEFD</name>
<keyword evidence="3" id="KW-1185">Reference proteome</keyword>
<feature type="region of interest" description="Disordered" evidence="1">
    <location>
        <begin position="36"/>
        <end position="60"/>
    </location>
</feature>
<sequence length="163" mass="18143">MLNNIHTRGEMGQAKRYGLWNLRAIDKGCQQSGREARAWKGTSPPVPTPAHLTSGRPASSNRVDWTTAALELEAGRPGCALWWKPTWERIGSLPCFNRGVDELEGRERQRERRCVSLTKTMSILVSGSGYRCQLVPIQGMSSSAGDSSVARTNQQKRDWDAFP</sequence>
<gene>
    <name evidence="2" type="ORF">MYCFIDRAFT_211142</name>
</gene>